<comment type="function">
    <text evidence="5">NDH-1 shuttles electrons from NADH, via FMN and iron-sulfur (Fe-S) centers, to quinones in the respiratory chain. The immediate electron acceptor for the enzyme in this species is believed to be ubiquinone. Couples the redox reaction to proton translocation (for every two electrons transferred, four hydrogen ions are translocated across the cytoplasmic membrane), and thus conserves the redox energy in a proton gradient.</text>
</comment>
<comment type="subcellular location">
    <subcellularLocation>
        <location evidence="5">Cell inner membrane</location>
        <topology evidence="5">Multi-pass membrane protein</topology>
    </subcellularLocation>
    <subcellularLocation>
        <location evidence="1">Endomembrane system</location>
        <topology evidence="1">Multi-pass membrane protein</topology>
    </subcellularLocation>
    <subcellularLocation>
        <location evidence="6">Membrane</location>
        <topology evidence="6">Multi-pass membrane protein</topology>
    </subcellularLocation>
</comment>
<keyword evidence="5" id="KW-0997">Cell inner membrane</keyword>
<comment type="similarity">
    <text evidence="5">Belongs to the complex I subunit 2 family.</text>
</comment>
<dbReference type="OrthoDB" id="9807568at2"/>
<feature type="compositionally biased region" description="Low complexity" evidence="7">
    <location>
        <begin position="548"/>
        <end position="559"/>
    </location>
</feature>
<sequence>MPPSAIPSLDLRDFHALAPEMILAFWGLLVLMADQTVFRSRTAARRQQAAGRLTLLGIVAALGAAFLPFVIRFNLYDLAKTLNFAGIDYVSFPDRSLFLGSLSDDMLTETFNVLLVIMLGLVSWLSMSWSFTEDWGEYFALLLWSTVGMMLLIASDELLSLFLTLELMTICLYLMTAFEKNKRRSPEAGLKYFVYGSVSSALFLFGLSLVYGLTGTTRFDAIQHVLRPILASSTGLAGNLAGATAVLLLLVGFGFKVAAVPFHQWAPDAYEGAPAPVTAWIATGSKIASFIALMKVLLVALRPWGSSYASVMSPGWIGIVVILSAVTMTYGNFAALAQRNLKRMLAYSSIAHAGYMLVGVAAAGVSVRRQESAGSVLFYLVIYGFSNIGAFAVAAWLARDKQSDEIDDLNGLAYRYPFLATCILLLMLSLIGMPPLAGFFGKLYMFMEALDQEGNQVTRVALIWLVALGLLNSVVSAFYYVRVLKAMFLRDPGRSVLSPASTSIALPIVLATAVVIGAGIYPAPLMEMMKGASIPMLSSNARAAVKFSADPSDDASSGSTEKLRDDASQQPSVDPGQTPPPAPTPVPAPAPKS</sequence>
<evidence type="ECO:0000256" key="7">
    <source>
        <dbReference type="SAM" id="MobiDB-lite"/>
    </source>
</evidence>
<name>L0DLY1_SINAD</name>
<feature type="transmembrane region" description="Helical" evidence="5">
    <location>
        <begin position="502"/>
        <end position="521"/>
    </location>
</feature>
<feature type="transmembrane region" description="Helical" evidence="5">
    <location>
        <begin position="111"/>
        <end position="131"/>
    </location>
</feature>
<feature type="transmembrane region" description="Helical" evidence="5">
    <location>
        <begin position="418"/>
        <end position="441"/>
    </location>
</feature>
<evidence type="ECO:0000256" key="2">
    <source>
        <dbReference type="ARBA" id="ARBA00022692"/>
    </source>
</evidence>
<dbReference type="Proteomes" id="UP000010798">
    <property type="component" value="Chromosome"/>
</dbReference>
<feature type="region of interest" description="Disordered" evidence="7">
    <location>
        <begin position="548"/>
        <end position="593"/>
    </location>
</feature>
<protein>
    <recommendedName>
        <fullName evidence="5">NADH-quinone oxidoreductase subunit N</fullName>
        <ecNumber evidence="5">7.1.1.-</ecNumber>
    </recommendedName>
    <alternativeName>
        <fullName evidence="5">NADH dehydrogenase I subunit N</fullName>
    </alternativeName>
    <alternativeName>
        <fullName evidence="5">NDH-1 subunit N</fullName>
    </alternativeName>
</protein>
<feature type="domain" description="NADH:quinone oxidoreductase/Mrp antiporter transmembrane" evidence="8">
    <location>
        <begin position="155"/>
        <end position="456"/>
    </location>
</feature>
<dbReference type="GO" id="GO:0005886">
    <property type="term" value="C:plasma membrane"/>
    <property type="evidence" value="ECO:0007669"/>
    <property type="project" value="UniProtKB-SubCell"/>
</dbReference>
<feature type="transmembrane region" description="Helical" evidence="5">
    <location>
        <begin position="190"/>
        <end position="214"/>
    </location>
</feature>
<accession>L0DLY1</accession>
<feature type="compositionally biased region" description="Pro residues" evidence="7">
    <location>
        <begin position="577"/>
        <end position="593"/>
    </location>
</feature>
<keyword evidence="5" id="KW-1278">Translocase</keyword>
<comment type="subunit">
    <text evidence="5">NDH-1 is composed of 14 different subunits. Subunits NuoA, H, J, K, L, M, N constitute the membrane sector of the complex.</text>
</comment>
<keyword evidence="5" id="KW-0874">Quinone</keyword>
<dbReference type="HAMAP" id="MF_00445">
    <property type="entry name" value="NDH1_NuoN_1"/>
    <property type="match status" value="1"/>
</dbReference>
<dbReference type="GO" id="GO:0048038">
    <property type="term" value="F:quinone binding"/>
    <property type="evidence" value="ECO:0007669"/>
    <property type="project" value="UniProtKB-KW"/>
</dbReference>
<evidence type="ECO:0000313" key="9">
    <source>
        <dbReference type="EMBL" id="AGA29691.1"/>
    </source>
</evidence>
<dbReference type="eggNOG" id="COG1007">
    <property type="taxonomic scope" value="Bacteria"/>
</dbReference>
<keyword evidence="5" id="KW-0813">Transport</keyword>
<proteinExistence type="inferred from homology"/>
<dbReference type="Pfam" id="PF00361">
    <property type="entry name" value="Proton_antipo_M"/>
    <property type="match status" value="1"/>
</dbReference>
<gene>
    <name evidence="5" type="primary">nuoN</name>
    <name evidence="9" type="ordered locus">Sinac_5554</name>
</gene>
<feature type="transmembrane region" description="Helical" evidence="5">
    <location>
        <begin position="316"/>
        <end position="337"/>
    </location>
</feature>
<keyword evidence="5" id="KW-0520">NAD</keyword>
<organism evidence="9 10">
    <name type="scientific">Singulisphaera acidiphila (strain ATCC BAA-1392 / DSM 18658 / VKM B-2454 / MOB10)</name>
    <dbReference type="NCBI Taxonomy" id="886293"/>
    <lineage>
        <taxon>Bacteria</taxon>
        <taxon>Pseudomonadati</taxon>
        <taxon>Planctomycetota</taxon>
        <taxon>Planctomycetia</taxon>
        <taxon>Isosphaerales</taxon>
        <taxon>Isosphaeraceae</taxon>
        <taxon>Singulisphaera</taxon>
    </lineage>
</organism>
<dbReference type="EC" id="7.1.1.-" evidence="5"/>
<evidence type="ECO:0000256" key="5">
    <source>
        <dbReference type="HAMAP-Rule" id="MF_00445"/>
    </source>
</evidence>
<keyword evidence="5" id="KW-1003">Cell membrane</keyword>
<feature type="transmembrane region" description="Helical" evidence="5">
    <location>
        <begin position="287"/>
        <end position="304"/>
    </location>
</feature>
<dbReference type="RefSeq" id="WP_015248791.1">
    <property type="nucleotide sequence ID" value="NC_019892.1"/>
</dbReference>
<dbReference type="AlphaFoldDB" id="L0DLY1"/>
<evidence type="ECO:0000256" key="4">
    <source>
        <dbReference type="ARBA" id="ARBA00023136"/>
    </source>
</evidence>
<keyword evidence="5" id="KW-0830">Ubiquinone</keyword>
<dbReference type="EMBL" id="CP003364">
    <property type="protein sequence ID" value="AGA29691.1"/>
    <property type="molecule type" value="Genomic_DNA"/>
</dbReference>
<dbReference type="PRINTS" id="PR01434">
    <property type="entry name" value="NADHDHGNASE5"/>
</dbReference>
<dbReference type="KEGG" id="saci:Sinac_5554"/>
<feature type="transmembrane region" description="Helical" evidence="5">
    <location>
        <begin position="138"/>
        <end position="155"/>
    </location>
</feature>
<evidence type="ECO:0000256" key="6">
    <source>
        <dbReference type="RuleBase" id="RU000320"/>
    </source>
</evidence>
<dbReference type="InterPro" id="IPR010096">
    <property type="entry name" value="NADH-Q_OxRdtase_suN/2"/>
</dbReference>
<comment type="catalytic activity">
    <reaction evidence="5">
        <text>a quinone + NADH + 5 H(+)(in) = a quinol + NAD(+) + 4 H(+)(out)</text>
        <dbReference type="Rhea" id="RHEA:57888"/>
        <dbReference type="ChEBI" id="CHEBI:15378"/>
        <dbReference type="ChEBI" id="CHEBI:24646"/>
        <dbReference type="ChEBI" id="CHEBI:57540"/>
        <dbReference type="ChEBI" id="CHEBI:57945"/>
        <dbReference type="ChEBI" id="CHEBI:132124"/>
    </reaction>
</comment>
<evidence type="ECO:0000256" key="1">
    <source>
        <dbReference type="ARBA" id="ARBA00004127"/>
    </source>
</evidence>
<evidence type="ECO:0000256" key="3">
    <source>
        <dbReference type="ARBA" id="ARBA00022989"/>
    </source>
</evidence>
<keyword evidence="3 5" id="KW-1133">Transmembrane helix</keyword>
<feature type="transmembrane region" description="Helical" evidence="5">
    <location>
        <begin position="14"/>
        <end position="33"/>
    </location>
</feature>
<dbReference type="NCBIfam" id="TIGR01770">
    <property type="entry name" value="NDH_I_N"/>
    <property type="match status" value="1"/>
</dbReference>
<dbReference type="GO" id="GO:0012505">
    <property type="term" value="C:endomembrane system"/>
    <property type="evidence" value="ECO:0007669"/>
    <property type="project" value="UniProtKB-SubCell"/>
</dbReference>
<feature type="transmembrane region" description="Helical" evidence="5">
    <location>
        <begin position="234"/>
        <end position="255"/>
    </location>
</feature>
<keyword evidence="2 5" id="KW-0812">Transmembrane</keyword>
<feature type="transmembrane region" description="Helical" evidence="5">
    <location>
        <begin position="53"/>
        <end position="71"/>
    </location>
</feature>
<dbReference type="GO" id="GO:0008137">
    <property type="term" value="F:NADH dehydrogenase (ubiquinone) activity"/>
    <property type="evidence" value="ECO:0007669"/>
    <property type="project" value="InterPro"/>
</dbReference>
<dbReference type="GO" id="GO:0050136">
    <property type="term" value="F:NADH dehydrogenase (quinone) (non-electrogenic) activity"/>
    <property type="evidence" value="ECO:0007669"/>
    <property type="project" value="UniProtKB-UniRule"/>
</dbReference>
<evidence type="ECO:0000259" key="8">
    <source>
        <dbReference type="Pfam" id="PF00361"/>
    </source>
</evidence>
<dbReference type="GO" id="GO:0042773">
    <property type="term" value="P:ATP synthesis coupled electron transport"/>
    <property type="evidence" value="ECO:0007669"/>
    <property type="project" value="InterPro"/>
</dbReference>
<feature type="transmembrane region" description="Helical" evidence="5">
    <location>
        <begin position="344"/>
        <end position="365"/>
    </location>
</feature>
<keyword evidence="10" id="KW-1185">Reference proteome</keyword>
<feature type="transmembrane region" description="Helical" evidence="5">
    <location>
        <begin position="377"/>
        <end position="398"/>
    </location>
</feature>
<dbReference type="PANTHER" id="PTHR22773">
    <property type="entry name" value="NADH DEHYDROGENASE"/>
    <property type="match status" value="1"/>
</dbReference>
<dbReference type="HOGENOM" id="CLU_007100_1_5_0"/>
<evidence type="ECO:0000313" key="10">
    <source>
        <dbReference type="Proteomes" id="UP000010798"/>
    </source>
</evidence>
<feature type="transmembrane region" description="Helical" evidence="5">
    <location>
        <begin position="461"/>
        <end position="481"/>
    </location>
</feature>
<feature type="transmembrane region" description="Helical" evidence="5">
    <location>
        <begin position="161"/>
        <end position="178"/>
    </location>
</feature>
<dbReference type="InterPro" id="IPR001750">
    <property type="entry name" value="ND/Mrp_TM"/>
</dbReference>
<keyword evidence="4 5" id="KW-0472">Membrane</keyword>
<dbReference type="STRING" id="886293.Sinac_5554"/>
<reference evidence="9 10" key="1">
    <citation type="submission" date="2012-02" db="EMBL/GenBank/DDBJ databases">
        <title>Complete sequence of chromosome of Singulisphaera acidiphila DSM 18658.</title>
        <authorList>
            <consortium name="US DOE Joint Genome Institute (JGI-PGF)"/>
            <person name="Lucas S."/>
            <person name="Copeland A."/>
            <person name="Lapidus A."/>
            <person name="Glavina del Rio T."/>
            <person name="Dalin E."/>
            <person name="Tice H."/>
            <person name="Bruce D."/>
            <person name="Goodwin L."/>
            <person name="Pitluck S."/>
            <person name="Peters L."/>
            <person name="Ovchinnikova G."/>
            <person name="Chertkov O."/>
            <person name="Kyrpides N."/>
            <person name="Mavromatis K."/>
            <person name="Ivanova N."/>
            <person name="Brettin T."/>
            <person name="Detter J.C."/>
            <person name="Han C."/>
            <person name="Larimer F."/>
            <person name="Land M."/>
            <person name="Hauser L."/>
            <person name="Markowitz V."/>
            <person name="Cheng J.-F."/>
            <person name="Hugenholtz P."/>
            <person name="Woyke T."/>
            <person name="Wu D."/>
            <person name="Tindall B."/>
            <person name="Pomrenke H."/>
            <person name="Brambilla E."/>
            <person name="Klenk H.-P."/>
            <person name="Eisen J.A."/>
        </authorList>
    </citation>
    <scope>NUCLEOTIDE SEQUENCE [LARGE SCALE GENOMIC DNA]</scope>
    <source>
        <strain evidence="10">ATCC BAA-1392 / DSM 18658 / VKM B-2454 / MOB10</strain>
    </source>
</reference>